<gene>
    <name evidence="1" type="ORF">PCYB_001470</name>
</gene>
<dbReference type="RefSeq" id="XP_004227617.1">
    <property type="nucleotide sequence ID" value="XM_004227569.1"/>
</dbReference>
<accession>K6UZI4</accession>
<reference evidence="1 2" key="1">
    <citation type="journal article" date="2012" name="Nat. Genet.">
        <title>Plasmodium cynomolgi genome sequences provide insight into Plasmodium vivax and the monkey malaria clade.</title>
        <authorList>
            <person name="Tachibana S."/>
            <person name="Sullivan S.A."/>
            <person name="Kawai S."/>
            <person name="Nakamura S."/>
            <person name="Kim H.R."/>
            <person name="Goto N."/>
            <person name="Arisue N."/>
            <person name="Palacpac N.M.Q."/>
            <person name="Honma H."/>
            <person name="Yagi M."/>
            <person name="Tougan T."/>
            <person name="Katakai Y."/>
            <person name="Kaneko O."/>
            <person name="Mita T."/>
            <person name="Kita K."/>
            <person name="Yasutomi Y."/>
            <person name="Sutton P.L."/>
            <person name="Shakhbatyan R."/>
            <person name="Horii T."/>
            <person name="Yasunaga T."/>
            <person name="Barnwell J.W."/>
            <person name="Escalante A.A."/>
            <person name="Carlton J.M."/>
            <person name="Tanabe K."/>
        </authorList>
    </citation>
    <scope>NUCLEOTIDE SEQUENCE [LARGE SCALE GENOMIC DNA]</scope>
    <source>
        <strain evidence="1 2">B</strain>
    </source>
</reference>
<dbReference type="GeneID" id="14695940"/>
<keyword evidence="2" id="KW-1185">Reference proteome</keyword>
<evidence type="ECO:0000313" key="2">
    <source>
        <dbReference type="Proteomes" id="UP000006319"/>
    </source>
</evidence>
<dbReference type="VEuPathDB" id="PlasmoDB:PCYB_001470"/>
<evidence type="ECO:0008006" key="3">
    <source>
        <dbReference type="Google" id="ProtNLM"/>
    </source>
</evidence>
<dbReference type="Proteomes" id="UP000006319">
    <property type="component" value="Unassembled WGS sequence"/>
</dbReference>
<dbReference type="PhylomeDB" id="K6UZI4"/>
<dbReference type="AlphaFoldDB" id="K6UZI4"/>
<dbReference type="KEGG" id="pcy:PCYB_001470"/>
<sequence length="249" mass="29896">MNYKPTQEHLESMLDSTYTNLQDNQKKQKKLYDFIEFHDDIKGVLINKRTTQEHNYYCNYSKGIFDLYKEIERYRKPEVFRLDIRRFKKIFLFTTDRLNFIEKTCPGKCLYLVFSQNYKDSCSLEKKCVANVERTKTLDETINAFKWMFRTNVHTDKVAAKKSVLDEMNDNIGFRSKSELDKFYKYLDSSVYSCYTTEINNLNLEGPKVCQLSCMLKNVLTLWEYMHPTLEIHDIKKQELCLFDILILW</sequence>
<protein>
    <recommendedName>
        <fullName evidence="3">CYIR protein</fullName>
    </recommendedName>
</protein>
<name>K6UZI4_PLACD</name>
<evidence type="ECO:0000313" key="1">
    <source>
        <dbReference type="EMBL" id="GAB69399.1"/>
    </source>
</evidence>
<organism evidence="1 2">
    <name type="scientific">Plasmodium cynomolgi (strain B)</name>
    <dbReference type="NCBI Taxonomy" id="1120755"/>
    <lineage>
        <taxon>Eukaryota</taxon>
        <taxon>Sar</taxon>
        <taxon>Alveolata</taxon>
        <taxon>Apicomplexa</taxon>
        <taxon>Aconoidasida</taxon>
        <taxon>Haemosporida</taxon>
        <taxon>Plasmodiidae</taxon>
        <taxon>Plasmodium</taxon>
        <taxon>Plasmodium (Plasmodium)</taxon>
    </lineage>
</organism>
<proteinExistence type="predicted"/>
<dbReference type="EMBL" id="DF157125">
    <property type="protein sequence ID" value="GAB69399.1"/>
    <property type="molecule type" value="Genomic_DNA"/>
</dbReference>